<keyword evidence="3" id="KW-1185">Reference proteome</keyword>
<name>A0AAV7IJ30_COTGL</name>
<organism evidence="2 3">
    <name type="scientific">Cotesia glomerata</name>
    <name type="common">Lepidopteran parasitic wasp</name>
    <name type="synonym">Apanteles glomeratus</name>
    <dbReference type="NCBI Taxonomy" id="32391"/>
    <lineage>
        <taxon>Eukaryota</taxon>
        <taxon>Metazoa</taxon>
        <taxon>Ecdysozoa</taxon>
        <taxon>Arthropoda</taxon>
        <taxon>Hexapoda</taxon>
        <taxon>Insecta</taxon>
        <taxon>Pterygota</taxon>
        <taxon>Neoptera</taxon>
        <taxon>Endopterygota</taxon>
        <taxon>Hymenoptera</taxon>
        <taxon>Apocrita</taxon>
        <taxon>Ichneumonoidea</taxon>
        <taxon>Braconidae</taxon>
        <taxon>Microgastrinae</taxon>
        <taxon>Cotesia</taxon>
    </lineage>
</organism>
<protein>
    <submittedName>
        <fullName evidence="2">Uncharacterized protein</fullName>
    </submittedName>
</protein>
<reference evidence="2 3" key="1">
    <citation type="journal article" date="2021" name="J. Hered.">
        <title>A chromosome-level genome assembly of the parasitoid wasp, Cotesia glomerata (Hymenoptera: Braconidae).</title>
        <authorList>
            <person name="Pinto B.J."/>
            <person name="Weis J.J."/>
            <person name="Gamble T."/>
            <person name="Ode P.J."/>
            <person name="Paul R."/>
            <person name="Zaspel J.M."/>
        </authorList>
    </citation>
    <scope>NUCLEOTIDE SEQUENCE [LARGE SCALE GENOMIC DNA]</scope>
    <source>
        <strain evidence="2">CgM1</strain>
    </source>
</reference>
<gene>
    <name evidence="2" type="ORF">KQX54_005018</name>
</gene>
<evidence type="ECO:0000313" key="3">
    <source>
        <dbReference type="Proteomes" id="UP000826195"/>
    </source>
</evidence>
<dbReference type="AlphaFoldDB" id="A0AAV7IJ30"/>
<evidence type="ECO:0000313" key="2">
    <source>
        <dbReference type="EMBL" id="KAH0553829.1"/>
    </source>
</evidence>
<dbReference type="EMBL" id="JAHXZJ010001119">
    <property type="protein sequence ID" value="KAH0553829.1"/>
    <property type="molecule type" value="Genomic_DNA"/>
</dbReference>
<accession>A0AAV7IJ30</accession>
<proteinExistence type="predicted"/>
<feature type="compositionally biased region" description="Basic and acidic residues" evidence="1">
    <location>
        <begin position="69"/>
        <end position="80"/>
    </location>
</feature>
<sequence>MVVLEGISVAHADEYALDGRKCACIHSHLHIRVMAGINTAQQRTTTWMQREKRRECWDVDRIMISMSHEEAKEKRDEEARVIQGKHTPGILPE</sequence>
<evidence type="ECO:0000256" key="1">
    <source>
        <dbReference type="SAM" id="MobiDB-lite"/>
    </source>
</evidence>
<feature type="region of interest" description="Disordered" evidence="1">
    <location>
        <begin position="69"/>
        <end position="93"/>
    </location>
</feature>
<dbReference type="Proteomes" id="UP000826195">
    <property type="component" value="Unassembled WGS sequence"/>
</dbReference>
<comment type="caution">
    <text evidence="2">The sequence shown here is derived from an EMBL/GenBank/DDBJ whole genome shotgun (WGS) entry which is preliminary data.</text>
</comment>